<dbReference type="PIRSF" id="PIRSF015592">
    <property type="entry name" value="Prld-crbxl_pptds"/>
    <property type="match status" value="1"/>
</dbReference>
<dbReference type="AlphaFoldDB" id="A0A7L7KRZ1"/>
<dbReference type="PROSITE" id="PS01334">
    <property type="entry name" value="PYRASE_CYS"/>
    <property type="match status" value="1"/>
</dbReference>
<dbReference type="GO" id="GO:0005829">
    <property type="term" value="C:cytosol"/>
    <property type="evidence" value="ECO:0007669"/>
    <property type="project" value="InterPro"/>
</dbReference>
<evidence type="ECO:0000256" key="3">
    <source>
        <dbReference type="ARBA" id="ARBA00022670"/>
    </source>
</evidence>
<comment type="catalytic activity">
    <reaction evidence="6">
        <text>Release of an N-terminal pyroglutamyl group from a polypeptide, the second amino acid generally not being Pro.</text>
        <dbReference type="EC" id="3.4.19.3"/>
    </reaction>
</comment>
<dbReference type="RefSeq" id="WP_258878184.1">
    <property type="nucleotide sequence ID" value="NZ_CP048914.1"/>
</dbReference>
<keyword evidence="8" id="KW-1185">Reference proteome</keyword>
<evidence type="ECO:0000256" key="5">
    <source>
        <dbReference type="ARBA" id="ARBA00022807"/>
    </source>
</evidence>
<gene>
    <name evidence="7" type="ORF">G4Z02_01990</name>
</gene>
<comment type="similarity">
    <text evidence="1">Belongs to the peptidase C15 family.</text>
</comment>
<keyword evidence="2" id="KW-0963">Cytoplasm</keyword>
<evidence type="ECO:0000256" key="1">
    <source>
        <dbReference type="ARBA" id="ARBA00006641"/>
    </source>
</evidence>
<protein>
    <recommendedName>
        <fullName evidence="6">Pyroglutamyl-peptidase I</fullName>
        <ecNumber evidence="6">3.4.19.3</ecNumber>
    </recommendedName>
</protein>
<dbReference type="PANTHER" id="PTHR23402:SF1">
    <property type="entry name" value="PYROGLUTAMYL-PEPTIDASE I"/>
    <property type="match status" value="1"/>
</dbReference>
<dbReference type="Proteomes" id="UP000514720">
    <property type="component" value="Chromosome"/>
</dbReference>
<dbReference type="SUPFAM" id="SSF53182">
    <property type="entry name" value="Pyrrolidone carboxyl peptidase (pyroglutamate aminopeptidase)"/>
    <property type="match status" value="1"/>
</dbReference>
<reference evidence="7 8" key="1">
    <citation type="submission" date="2020-02" db="EMBL/GenBank/DDBJ databases">
        <authorList>
            <person name="Zheng R.K."/>
            <person name="Sun C.M."/>
        </authorList>
    </citation>
    <scope>NUCLEOTIDE SEQUENCE [LARGE SCALE GENOMIC DNA]</scope>
    <source>
        <strain evidence="8">zrk13</strain>
    </source>
</reference>
<evidence type="ECO:0000256" key="2">
    <source>
        <dbReference type="ARBA" id="ARBA00022490"/>
    </source>
</evidence>
<keyword evidence="4 7" id="KW-0378">Hydrolase</keyword>
<dbReference type="Gene3D" id="3.40.630.20">
    <property type="entry name" value="Peptidase C15, pyroglutamyl peptidase I-like"/>
    <property type="match status" value="1"/>
</dbReference>
<dbReference type="InterPro" id="IPR033694">
    <property type="entry name" value="PGPEP1_Cys_AS"/>
</dbReference>
<accession>A0A7L7KRZ1</accession>
<evidence type="ECO:0000313" key="7">
    <source>
        <dbReference type="EMBL" id="QMS84568.1"/>
    </source>
</evidence>
<dbReference type="InterPro" id="IPR000816">
    <property type="entry name" value="Peptidase_C15"/>
</dbReference>
<organism evidence="7 8">
    <name type="scientific">Candidatus Xianfuyuplasma coldseepsis</name>
    <dbReference type="NCBI Taxonomy" id="2782163"/>
    <lineage>
        <taxon>Bacteria</taxon>
        <taxon>Bacillati</taxon>
        <taxon>Mycoplasmatota</taxon>
        <taxon>Mollicutes</taxon>
        <taxon>Candidatus Izemoplasmatales</taxon>
        <taxon>Candidatus Izemoplasmataceae</taxon>
        <taxon>Candidatus Xianfuyuplasma</taxon>
    </lineage>
</organism>
<feature type="active site" evidence="6">
    <location>
        <position position="141"/>
    </location>
</feature>
<evidence type="ECO:0000256" key="6">
    <source>
        <dbReference type="PROSITE-ProRule" id="PRU10077"/>
    </source>
</evidence>
<dbReference type="GO" id="GO:0016920">
    <property type="term" value="F:pyroglutamyl-peptidase activity"/>
    <property type="evidence" value="ECO:0007669"/>
    <property type="project" value="UniProtKB-EC"/>
</dbReference>
<dbReference type="EC" id="3.4.19.3" evidence="6"/>
<keyword evidence="3" id="KW-0645">Protease</keyword>
<name>A0A7L7KRZ1_9MOLU</name>
<dbReference type="PANTHER" id="PTHR23402">
    <property type="entry name" value="PROTEASE FAMILY C15 PYROGLUTAMYL-PEPTIDASE I-RELATED"/>
    <property type="match status" value="1"/>
</dbReference>
<evidence type="ECO:0000256" key="4">
    <source>
        <dbReference type="ARBA" id="ARBA00022801"/>
    </source>
</evidence>
<dbReference type="Pfam" id="PF01470">
    <property type="entry name" value="Peptidase_C15"/>
    <property type="match status" value="1"/>
</dbReference>
<dbReference type="GO" id="GO:0006508">
    <property type="term" value="P:proteolysis"/>
    <property type="evidence" value="ECO:0007669"/>
    <property type="project" value="UniProtKB-KW"/>
</dbReference>
<dbReference type="InterPro" id="IPR036440">
    <property type="entry name" value="Peptidase_C15-like_sf"/>
</dbReference>
<dbReference type="PRINTS" id="PR00706">
    <property type="entry name" value="PYROGLUPTASE"/>
</dbReference>
<dbReference type="KEGG" id="xcl:G4Z02_01990"/>
<keyword evidence="5" id="KW-0788">Thiol protease</keyword>
<sequence length="204" mass="22790">MNIVITGFGSFLSNDQNPTKKILSMLPSSIDGHRVIPLELPVRFDTCFEPLKHAIDTVDPEIIIMLGLAGGRTAIAPERIAINRNDSKHPDNDGRKPQNQSIIESGENAYFSTLPIDSFVTELEAKDIPCKISNTAGLYVCNNVFYHTMHYLKQKSKLAKAGFIHVPFMDEQNKPKEAFSLPLETIYNGIMLCIKVTIRKEMGL</sequence>
<dbReference type="EMBL" id="CP048914">
    <property type="protein sequence ID" value="QMS84568.1"/>
    <property type="molecule type" value="Genomic_DNA"/>
</dbReference>
<dbReference type="NCBIfam" id="NF009676">
    <property type="entry name" value="PRK13197.1"/>
    <property type="match status" value="1"/>
</dbReference>
<evidence type="ECO:0000313" key="8">
    <source>
        <dbReference type="Proteomes" id="UP000514720"/>
    </source>
</evidence>
<dbReference type="CDD" id="cd00501">
    <property type="entry name" value="Peptidase_C15"/>
    <property type="match status" value="1"/>
</dbReference>
<dbReference type="InterPro" id="IPR016125">
    <property type="entry name" value="Peptidase_C15-like"/>
</dbReference>
<proteinExistence type="inferred from homology"/>